<dbReference type="Pfam" id="PF13557">
    <property type="entry name" value="Phenol_MetA_deg"/>
    <property type="match status" value="1"/>
</dbReference>
<evidence type="ECO:0000313" key="3">
    <source>
        <dbReference type="Proteomes" id="UP001057998"/>
    </source>
</evidence>
<keyword evidence="1" id="KW-0732">Signal</keyword>
<evidence type="ECO:0000256" key="1">
    <source>
        <dbReference type="SAM" id="SignalP"/>
    </source>
</evidence>
<keyword evidence="3" id="KW-1185">Reference proteome</keyword>
<name>A0ABY5GP04_9GAMM</name>
<protein>
    <submittedName>
        <fullName evidence="2">Transporter</fullName>
    </submittedName>
</protein>
<dbReference type="Proteomes" id="UP001057998">
    <property type="component" value="Chromosome 2"/>
</dbReference>
<sequence length="313" mass="34410">MRRHVFIVLTLIVMSLGKTADAAEAGGRYHPGSLSSRALWLPFETRFAVQLWHQRYEGTLAEANVPVAGERVSQLDTDYQELALGLVWNSRWELPGDWDYAAALKLPYVTSEMTAETASELESGRHAKVSGLGDLELTPLMASRSTSEHWHQQVRLSLFVPTGNYEPGRLANTGYNYWTLRPAVSLSYLEPVLGQSFSVHAGLDIHSKNRQTDYLSGIQASVESTLSQYVILLGGFTGVGLSGYWTRQLTADGGNGAMAGSFKSRSLGVGPVLSYRRLQSGSTLNGELKWLTTLNAQQQFDGEMLSLNISLSY</sequence>
<proteinExistence type="predicted"/>
<dbReference type="RefSeq" id="WP_255391772.1">
    <property type="nucleotide sequence ID" value="NZ_CP101509.1"/>
</dbReference>
<evidence type="ECO:0000313" key="2">
    <source>
        <dbReference type="EMBL" id="UTV30414.1"/>
    </source>
</evidence>
<gene>
    <name evidence="2" type="ORF">NNL38_17720</name>
</gene>
<organism evidence="2 3">
    <name type="scientific">Photobacterium atrarenae</name>
    <dbReference type="NCBI Taxonomy" id="865757"/>
    <lineage>
        <taxon>Bacteria</taxon>
        <taxon>Pseudomonadati</taxon>
        <taxon>Pseudomonadota</taxon>
        <taxon>Gammaproteobacteria</taxon>
        <taxon>Vibrionales</taxon>
        <taxon>Vibrionaceae</taxon>
        <taxon>Photobacterium</taxon>
    </lineage>
</organism>
<dbReference type="EMBL" id="CP101509">
    <property type="protein sequence ID" value="UTV30414.1"/>
    <property type="molecule type" value="Genomic_DNA"/>
</dbReference>
<feature type="chain" id="PRO_5045346550" evidence="1">
    <location>
        <begin position="23"/>
        <end position="313"/>
    </location>
</feature>
<feature type="signal peptide" evidence="1">
    <location>
        <begin position="1"/>
        <end position="22"/>
    </location>
</feature>
<reference evidence="2" key="1">
    <citation type="submission" date="2022-07" db="EMBL/GenBank/DDBJ databases">
        <title>Genome sequencing of Photobacterium atrarenae GJH2-4.</title>
        <authorList>
            <person name="Park S.-J."/>
        </authorList>
    </citation>
    <scope>NUCLEOTIDE SEQUENCE</scope>
    <source>
        <strain evidence="2">GJH2-4</strain>
    </source>
</reference>
<accession>A0ABY5GP04</accession>
<dbReference type="InterPro" id="IPR025737">
    <property type="entry name" value="FApF"/>
</dbReference>